<accession>T0KCH9</accession>
<organism evidence="2 3">
    <name type="scientific">Colletotrichum gloeosporioides (strain Cg-14)</name>
    <name type="common">Anthracnose fungus</name>
    <name type="synonym">Glomerella cingulata</name>
    <dbReference type="NCBI Taxonomy" id="1237896"/>
    <lineage>
        <taxon>Eukaryota</taxon>
        <taxon>Fungi</taxon>
        <taxon>Dikarya</taxon>
        <taxon>Ascomycota</taxon>
        <taxon>Pezizomycotina</taxon>
        <taxon>Sordariomycetes</taxon>
        <taxon>Hypocreomycetidae</taxon>
        <taxon>Glomerellales</taxon>
        <taxon>Glomerellaceae</taxon>
        <taxon>Colletotrichum</taxon>
        <taxon>Colletotrichum gloeosporioides species complex</taxon>
    </lineage>
</organism>
<dbReference type="AlphaFoldDB" id="T0KCH9"/>
<evidence type="ECO:0000313" key="2">
    <source>
        <dbReference type="EMBL" id="EQB50658.1"/>
    </source>
</evidence>
<evidence type="ECO:0000256" key="1">
    <source>
        <dbReference type="SAM" id="MobiDB-lite"/>
    </source>
</evidence>
<dbReference type="Proteomes" id="UP000015530">
    <property type="component" value="Unassembled WGS sequence"/>
</dbReference>
<evidence type="ECO:0000313" key="3">
    <source>
        <dbReference type="Proteomes" id="UP000015530"/>
    </source>
</evidence>
<proteinExistence type="predicted"/>
<sequence length="151" mass="16374">MGPNTDRKRETAAYKPALFPAGSKSSVPTDSSPFSCLLTRFKSVPYPLIIQSNKRREAAALMGDDLDPRLPKSNIGIIDSKVAPLLLSPWFSTDEPTSGGGQGDGYWITSSPTRIQMNAVKAGFNPSGHAQKTLLDGGIQCAVRWGRRRRV</sequence>
<protein>
    <submittedName>
        <fullName evidence="2">Uncharacterized protein</fullName>
    </submittedName>
</protein>
<dbReference type="HOGENOM" id="CLU_1731321_0_0_1"/>
<reference evidence="3" key="1">
    <citation type="journal article" date="2013" name="Mol. Plant Microbe Interact.">
        <title>Global aspects of pacC regulation of pathogenicity genes in Colletotrichum gloeosporioides as revealed by transcriptome analysis.</title>
        <authorList>
            <person name="Alkan N."/>
            <person name="Meng X."/>
            <person name="Friedlander G."/>
            <person name="Reuveni E."/>
            <person name="Sukno S."/>
            <person name="Sherman A."/>
            <person name="Thon M."/>
            <person name="Fluhr R."/>
            <person name="Prusky D."/>
        </authorList>
    </citation>
    <scope>NUCLEOTIDE SEQUENCE [LARGE SCALE GENOMIC DNA]</scope>
    <source>
        <strain evidence="3">Cg-14</strain>
    </source>
</reference>
<gene>
    <name evidence="2" type="ORF">CGLO_09880</name>
</gene>
<name>T0KCH9_COLGC</name>
<feature type="compositionally biased region" description="Basic and acidic residues" evidence="1">
    <location>
        <begin position="1"/>
        <end position="12"/>
    </location>
</feature>
<dbReference type="EMBL" id="AMYD01001989">
    <property type="protein sequence ID" value="EQB50658.1"/>
    <property type="molecule type" value="Genomic_DNA"/>
</dbReference>
<feature type="region of interest" description="Disordered" evidence="1">
    <location>
        <begin position="1"/>
        <end position="27"/>
    </location>
</feature>
<comment type="caution">
    <text evidence="2">The sequence shown here is derived from an EMBL/GenBank/DDBJ whole genome shotgun (WGS) entry which is preliminary data.</text>
</comment>